<feature type="signal peptide" evidence="1">
    <location>
        <begin position="1"/>
        <end position="22"/>
    </location>
</feature>
<name>Q1ITJ8_KORVE</name>
<reference evidence="2 3" key="1">
    <citation type="journal article" date="2009" name="Appl. Environ. Microbiol.">
        <title>Three genomes from the phylum Acidobacteria provide insight into the lifestyles of these microorganisms in soils.</title>
        <authorList>
            <person name="Ward N.L."/>
            <person name="Challacombe J.F."/>
            <person name="Janssen P.H."/>
            <person name="Henrissat B."/>
            <person name="Coutinho P.M."/>
            <person name="Wu M."/>
            <person name="Xie G."/>
            <person name="Haft D.H."/>
            <person name="Sait M."/>
            <person name="Badger J."/>
            <person name="Barabote R.D."/>
            <person name="Bradley B."/>
            <person name="Brettin T.S."/>
            <person name="Brinkac L.M."/>
            <person name="Bruce D."/>
            <person name="Creasy T."/>
            <person name="Daugherty S.C."/>
            <person name="Davidsen T.M."/>
            <person name="DeBoy R.T."/>
            <person name="Detter J.C."/>
            <person name="Dodson R.J."/>
            <person name="Durkin A.S."/>
            <person name="Ganapathy A."/>
            <person name="Gwinn-Giglio M."/>
            <person name="Han C.S."/>
            <person name="Khouri H."/>
            <person name="Kiss H."/>
            <person name="Kothari S.P."/>
            <person name="Madupu R."/>
            <person name="Nelson K.E."/>
            <person name="Nelson W.C."/>
            <person name="Paulsen I."/>
            <person name="Penn K."/>
            <person name="Ren Q."/>
            <person name="Rosovitz M.J."/>
            <person name="Selengut J.D."/>
            <person name="Shrivastava S."/>
            <person name="Sullivan S.A."/>
            <person name="Tapia R."/>
            <person name="Thompson L.S."/>
            <person name="Watkins K.L."/>
            <person name="Yang Q."/>
            <person name="Yu C."/>
            <person name="Zafar N."/>
            <person name="Zhou L."/>
            <person name="Kuske C.R."/>
        </authorList>
    </citation>
    <scope>NUCLEOTIDE SEQUENCE [LARGE SCALE GENOMIC DNA]</scope>
    <source>
        <strain evidence="2 3">Ellin345</strain>
    </source>
</reference>
<evidence type="ECO:0000313" key="2">
    <source>
        <dbReference type="EMBL" id="ABF39802.1"/>
    </source>
</evidence>
<accession>Q1ITJ8</accession>
<dbReference type="EnsemblBacteria" id="ABF39802">
    <property type="protein sequence ID" value="ABF39802"/>
    <property type="gene ID" value="Acid345_0797"/>
</dbReference>
<evidence type="ECO:0000256" key="1">
    <source>
        <dbReference type="SAM" id="SignalP"/>
    </source>
</evidence>
<proteinExistence type="predicted"/>
<evidence type="ECO:0000313" key="3">
    <source>
        <dbReference type="Proteomes" id="UP000002432"/>
    </source>
</evidence>
<dbReference type="Proteomes" id="UP000002432">
    <property type="component" value="Chromosome"/>
</dbReference>
<dbReference type="AlphaFoldDB" id="Q1ITJ8"/>
<keyword evidence="1" id="KW-0732">Signal</keyword>
<organism evidence="2 3">
    <name type="scientific">Koribacter versatilis (strain Ellin345)</name>
    <dbReference type="NCBI Taxonomy" id="204669"/>
    <lineage>
        <taxon>Bacteria</taxon>
        <taxon>Pseudomonadati</taxon>
        <taxon>Acidobacteriota</taxon>
        <taxon>Terriglobia</taxon>
        <taxon>Terriglobales</taxon>
        <taxon>Candidatus Korobacteraceae</taxon>
        <taxon>Candidatus Korobacter</taxon>
    </lineage>
</organism>
<dbReference type="EMBL" id="CP000360">
    <property type="protein sequence ID" value="ABF39802.1"/>
    <property type="molecule type" value="Genomic_DNA"/>
</dbReference>
<dbReference type="HOGENOM" id="CLU_117579_0_0_0"/>
<dbReference type="eggNOG" id="COG3650">
    <property type="taxonomic scope" value="Bacteria"/>
</dbReference>
<evidence type="ECO:0008006" key="4">
    <source>
        <dbReference type="Google" id="ProtNLM"/>
    </source>
</evidence>
<dbReference type="RefSeq" id="WP_011521604.1">
    <property type="nucleotide sequence ID" value="NC_008009.1"/>
</dbReference>
<protein>
    <recommendedName>
        <fullName evidence="4">Lipoprotein</fullName>
    </recommendedName>
</protein>
<sequence length="174" mass="18817">MIRSTILKAIYFSAFMSCLCIAQNAPPQRLKTYLTAYVEKIGLDPSHVAYSFAFAHLSSSKEPEVIVRMTGSDWCGSGGCILLVLASNGDSYKKVSAMTITNPPVRVLDTQTSGWHDIGVFVRGGGILRGYEARMRYNGTKYPPNPSTSPKTAPKAAGEIVIPENAESISLVKP</sequence>
<keyword evidence="3" id="KW-1185">Reference proteome</keyword>
<gene>
    <name evidence="2" type="ordered locus">Acid345_0797</name>
</gene>
<dbReference type="KEGG" id="aba:Acid345_0797"/>
<feature type="chain" id="PRO_5004191272" description="Lipoprotein" evidence="1">
    <location>
        <begin position="23"/>
        <end position="174"/>
    </location>
</feature>
<dbReference type="OrthoDB" id="9788807at2"/>